<dbReference type="eggNOG" id="ENOG5032DR5">
    <property type="taxonomic scope" value="Bacteria"/>
</dbReference>
<dbReference type="AlphaFoldDB" id="G7QCV5"/>
<name>G7QCV5_9BACT</name>
<keyword evidence="2" id="KW-1185">Reference proteome</keyword>
<dbReference type="EMBL" id="CM001368">
    <property type="protein sequence ID" value="EHJ46261.1"/>
    <property type="molecule type" value="Genomic_DNA"/>
</dbReference>
<dbReference type="STRING" id="694327.DFW101_0244"/>
<proteinExistence type="predicted"/>
<evidence type="ECO:0000313" key="1">
    <source>
        <dbReference type="EMBL" id="EHJ46261.1"/>
    </source>
</evidence>
<protein>
    <submittedName>
        <fullName evidence="1">Uncharacterized protein</fullName>
    </submittedName>
</protein>
<accession>G7QCV5</accession>
<sequence length="49" mass="6065">MKRFRNYLQHRLNPVHMYCRLMDFGLADARARQVCSVYERFIYKGLLFH</sequence>
<gene>
    <name evidence="1" type="ORF">DFW101_0244</name>
</gene>
<organism evidence="1 2">
    <name type="scientific">Solidesulfovibrio carbinoliphilus subsp. oakridgensis</name>
    <dbReference type="NCBI Taxonomy" id="694327"/>
    <lineage>
        <taxon>Bacteria</taxon>
        <taxon>Pseudomonadati</taxon>
        <taxon>Thermodesulfobacteriota</taxon>
        <taxon>Desulfovibrionia</taxon>
        <taxon>Desulfovibrionales</taxon>
        <taxon>Desulfovibrionaceae</taxon>
        <taxon>Solidesulfovibrio</taxon>
    </lineage>
</organism>
<dbReference type="RefSeq" id="WP_009107683.1">
    <property type="nucleotide sequence ID" value="NZ_CM001368.1"/>
</dbReference>
<evidence type="ECO:0000313" key="2">
    <source>
        <dbReference type="Proteomes" id="UP000004662"/>
    </source>
</evidence>
<reference evidence="2" key="1">
    <citation type="journal article" date="2015" name="Genome Announc.">
        <title>High-Quality Draft Genome Sequence of Desulfovibrio carbinoliphilus FW-101-2B, an Organic Acid-Oxidizing Sulfate-Reducing Bacterium Isolated from Uranium(VI)-Contaminated Groundwater.</title>
        <authorList>
            <person name="Ramsay B.D."/>
            <person name="Hwang C."/>
            <person name="Woo H.L."/>
            <person name="Carroll S.L."/>
            <person name="Lucas S."/>
            <person name="Han J."/>
            <person name="Lapidus A.L."/>
            <person name="Cheng J.F."/>
            <person name="Goodwin L.A."/>
            <person name="Pitluck S."/>
            <person name="Peters L."/>
            <person name="Chertkov O."/>
            <person name="Held B."/>
            <person name="Detter J.C."/>
            <person name="Han C.S."/>
            <person name="Tapia R."/>
            <person name="Land M.L."/>
            <person name="Hauser L.J."/>
            <person name="Kyrpides N.C."/>
            <person name="Ivanova N.N."/>
            <person name="Mikhailova N."/>
            <person name="Pagani I."/>
            <person name="Woyke T."/>
            <person name="Arkin A.P."/>
            <person name="Dehal P."/>
            <person name="Chivian D."/>
            <person name="Criddle C.S."/>
            <person name="Wu W."/>
            <person name="Chakraborty R."/>
            <person name="Hazen T.C."/>
            <person name="Fields M.W."/>
        </authorList>
    </citation>
    <scope>NUCLEOTIDE SEQUENCE [LARGE SCALE GENOMIC DNA]</scope>
    <source>
        <strain evidence="2">FW-101-2B</strain>
    </source>
</reference>
<dbReference type="HOGENOM" id="CLU_215782_0_0_7"/>
<dbReference type="Proteomes" id="UP000004662">
    <property type="component" value="Chromosome"/>
</dbReference>